<dbReference type="RefSeq" id="XP_013879233.1">
    <property type="nucleotide sequence ID" value="XM_014023779.1"/>
</dbReference>
<dbReference type="PANTHER" id="PTHR17469">
    <property type="entry name" value="SPERM SPECIFIC ANTIGEN 2-RELATED"/>
    <property type="match status" value="1"/>
</dbReference>
<feature type="region of interest" description="Disordered" evidence="3">
    <location>
        <begin position="76"/>
        <end position="100"/>
    </location>
</feature>
<feature type="coiled-coil region" evidence="2">
    <location>
        <begin position="372"/>
        <end position="399"/>
    </location>
</feature>
<accession>A0A2I4CGX9</accession>
<dbReference type="Proteomes" id="UP000192220">
    <property type="component" value="Unplaced"/>
</dbReference>
<dbReference type="PANTHER" id="PTHR17469:SF14">
    <property type="entry name" value="PROTEIN ITPRID1"/>
    <property type="match status" value="1"/>
</dbReference>
<dbReference type="KEGG" id="alim:106528572"/>
<organism evidence="5 6">
    <name type="scientific">Austrofundulus limnaeus</name>
    <name type="common">Annual killifish</name>
    <dbReference type="NCBI Taxonomy" id="52670"/>
    <lineage>
        <taxon>Eukaryota</taxon>
        <taxon>Metazoa</taxon>
        <taxon>Chordata</taxon>
        <taxon>Craniata</taxon>
        <taxon>Vertebrata</taxon>
        <taxon>Euteleostomi</taxon>
        <taxon>Actinopterygii</taxon>
        <taxon>Neopterygii</taxon>
        <taxon>Teleostei</taxon>
        <taxon>Neoteleostei</taxon>
        <taxon>Acanthomorphata</taxon>
        <taxon>Ovalentaria</taxon>
        <taxon>Atherinomorphae</taxon>
        <taxon>Cyprinodontiformes</taxon>
        <taxon>Rivulidae</taxon>
        <taxon>Austrofundulus</taxon>
    </lineage>
</organism>
<sequence>MVGQVYSVPDRKATQVDCRTVKPNNLLTESVNLGFETSIDCSDGKNEDADILFQQLDTERKVYWAEPIQVPEGFGTLEDSDGFQFPKDSPASPVSSSTVESMSLPVSSAPMIKTDQTPRHSSIDESSSLTFTELLSLSATSQLKPTSHSVSVQIASFQSSHIVCRKDVPFWTESKHTQLQSNLKLETYTSFCTVQKWADLQIQRNALINKLTHEGLCTIPNHQALSSSHVTHPPSVIFPSFPYFPLLSKDWKSHKSVTVMAGKYEAAPVCVDTGLWSREQDEGLGRKNNKLLKNHQTPTVQRYRSCDHKGNLSAQKCYVNHHQTNPYSRDELEEMKLCLQQFNTLFSNMEQKFSEERAAAYSALSDADRENVQDIEMLRSAVKLEAEELEMQLNELAHQYDEM</sequence>
<dbReference type="InterPro" id="IPR043444">
    <property type="entry name" value="TESPA1-like"/>
</dbReference>
<dbReference type="RefSeq" id="XP_013879232.1">
    <property type="nucleotide sequence ID" value="XM_014023778.1"/>
</dbReference>
<feature type="domain" description="Sperm-specific antigen 2 C-terminal" evidence="4">
    <location>
        <begin position="330"/>
        <end position="396"/>
    </location>
</feature>
<evidence type="ECO:0000256" key="2">
    <source>
        <dbReference type="SAM" id="Coils"/>
    </source>
</evidence>
<feature type="compositionally biased region" description="Low complexity" evidence="3">
    <location>
        <begin position="89"/>
        <end position="100"/>
    </location>
</feature>
<dbReference type="Pfam" id="PF14723">
    <property type="entry name" value="SSFA2_C"/>
    <property type="match status" value="1"/>
</dbReference>
<evidence type="ECO:0000313" key="5">
    <source>
        <dbReference type="Proteomes" id="UP000192220"/>
    </source>
</evidence>
<proteinExistence type="predicted"/>
<protein>
    <submittedName>
        <fullName evidence="6 7">Uncharacterized protein LOC106528572</fullName>
    </submittedName>
</protein>
<evidence type="ECO:0000313" key="7">
    <source>
        <dbReference type="RefSeq" id="XP_013879233.1"/>
    </source>
</evidence>
<evidence type="ECO:0000313" key="6">
    <source>
        <dbReference type="RefSeq" id="XP_013879232.1"/>
    </source>
</evidence>
<dbReference type="InterPro" id="IPR029326">
    <property type="entry name" value="SSFA2_C"/>
</dbReference>
<keyword evidence="5" id="KW-1185">Reference proteome</keyword>
<reference evidence="6 7" key="1">
    <citation type="submission" date="2025-04" db="UniProtKB">
        <authorList>
            <consortium name="RefSeq"/>
        </authorList>
    </citation>
    <scope>IDENTIFICATION</scope>
    <source>
        <strain evidence="6 7">Quisiro</strain>
        <tissue evidence="6 7">Liver</tissue>
    </source>
</reference>
<dbReference type="GeneID" id="106528572"/>
<evidence type="ECO:0000256" key="1">
    <source>
        <dbReference type="ARBA" id="ARBA00023054"/>
    </source>
</evidence>
<gene>
    <name evidence="6 7" type="primary">LOC106528572</name>
</gene>
<evidence type="ECO:0000259" key="4">
    <source>
        <dbReference type="Pfam" id="PF14723"/>
    </source>
</evidence>
<keyword evidence="1 2" id="KW-0175">Coiled coil</keyword>
<dbReference type="AlphaFoldDB" id="A0A2I4CGX9"/>
<dbReference type="OrthoDB" id="6088188at2759"/>
<name>A0A2I4CGX9_AUSLI</name>
<evidence type="ECO:0000256" key="3">
    <source>
        <dbReference type="SAM" id="MobiDB-lite"/>
    </source>
</evidence>